<comment type="caution">
    <text evidence="1">The sequence shown here is derived from an EMBL/GenBank/DDBJ whole genome shotgun (WGS) entry which is preliminary data.</text>
</comment>
<keyword evidence="2" id="KW-1185">Reference proteome</keyword>
<accession>A0A4Q9HQ33</accession>
<reference evidence="1 2" key="1">
    <citation type="submission" date="2019-02" db="EMBL/GenBank/DDBJ databases">
        <title>Draft Genome Sequence of Streptomyces sp. AM-2504, identified by 16S rRNA comparative analysis as a Streptomyces Kasugaensis strain.</title>
        <authorList>
            <person name="Napolioni V."/>
            <person name="Giuliodori A.M."/>
            <person name="Spurio R."/>
            <person name="Fabbretti A."/>
        </authorList>
    </citation>
    <scope>NUCLEOTIDE SEQUENCE [LARGE SCALE GENOMIC DNA]</scope>
    <source>
        <strain evidence="1 2">AM-2504</strain>
    </source>
</reference>
<dbReference type="Proteomes" id="UP000292452">
    <property type="component" value="Unassembled WGS sequence"/>
</dbReference>
<organism evidence="1 2">
    <name type="scientific">Streptomyces kasugaensis</name>
    <dbReference type="NCBI Taxonomy" id="1946"/>
    <lineage>
        <taxon>Bacteria</taxon>
        <taxon>Bacillati</taxon>
        <taxon>Actinomycetota</taxon>
        <taxon>Actinomycetes</taxon>
        <taxon>Kitasatosporales</taxon>
        <taxon>Streptomycetaceae</taxon>
        <taxon>Streptomyces</taxon>
    </lineage>
</organism>
<sequence>MNTESDRANLGWVPASGHQLRMAGVHFDAVRVDGETGRDLADLMERLTGGRSGPVIAEANGRRSTYFLVPPGSTGHRPWPREAERLTGGPGRVSYVLVPALYGWTWPLSWRCVPTPDGHLVHALLLRNALAALLATVGRAAPGTVRPFGG</sequence>
<proteinExistence type="predicted"/>
<protein>
    <recommendedName>
        <fullName evidence="3">DNA primase/polymerase bifunctional N-terminal domain-containing protein</fullName>
    </recommendedName>
</protein>
<name>A0A4Q9HQ33_STRKA</name>
<dbReference type="AlphaFoldDB" id="A0A4Q9HQ33"/>
<dbReference type="RefSeq" id="WP_131125228.1">
    <property type="nucleotide sequence ID" value="NZ_SIXH01000322.1"/>
</dbReference>
<evidence type="ECO:0008006" key="3">
    <source>
        <dbReference type="Google" id="ProtNLM"/>
    </source>
</evidence>
<evidence type="ECO:0000313" key="1">
    <source>
        <dbReference type="EMBL" id="TBO56559.1"/>
    </source>
</evidence>
<gene>
    <name evidence="1" type="ORF">EYS09_27310</name>
</gene>
<evidence type="ECO:0000313" key="2">
    <source>
        <dbReference type="Proteomes" id="UP000292452"/>
    </source>
</evidence>
<dbReference type="EMBL" id="SIXH01000322">
    <property type="protein sequence ID" value="TBO56559.1"/>
    <property type="molecule type" value="Genomic_DNA"/>
</dbReference>